<organism evidence="1 2">
    <name type="scientific">Amanita thiersii Skay4041</name>
    <dbReference type="NCBI Taxonomy" id="703135"/>
    <lineage>
        <taxon>Eukaryota</taxon>
        <taxon>Fungi</taxon>
        <taxon>Dikarya</taxon>
        <taxon>Basidiomycota</taxon>
        <taxon>Agaricomycotina</taxon>
        <taxon>Agaricomycetes</taxon>
        <taxon>Agaricomycetidae</taxon>
        <taxon>Agaricales</taxon>
        <taxon>Pluteineae</taxon>
        <taxon>Amanitaceae</taxon>
        <taxon>Amanita</taxon>
    </lineage>
</organism>
<sequence length="57" mass="6761">WYHKVWEQDETKENFFTWLDHGGGRALSLNECPRNQLEKEVGTFSKIIYLDVLSFIA</sequence>
<dbReference type="OrthoDB" id="7344096at2759"/>
<reference evidence="1 2" key="1">
    <citation type="submission" date="2014-02" db="EMBL/GenBank/DDBJ databases">
        <title>Transposable element dynamics among asymbiotic and ectomycorrhizal Amanita fungi.</title>
        <authorList>
            <consortium name="DOE Joint Genome Institute"/>
            <person name="Hess J."/>
            <person name="Skrede I."/>
            <person name="Wolfe B."/>
            <person name="LaButti K."/>
            <person name="Ohm R.A."/>
            <person name="Grigoriev I.V."/>
            <person name="Pringle A."/>
        </authorList>
    </citation>
    <scope>NUCLEOTIDE SEQUENCE [LARGE SCALE GENOMIC DNA]</scope>
    <source>
        <strain evidence="1 2">SKay4041</strain>
    </source>
</reference>
<name>A0A2A9NSY3_9AGAR</name>
<keyword evidence="2" id="KW-1185">Reference proteome</keyword>
<evidence type="ECO:0000313" key="2">
    <source>
        <dbReference type="Proteomes" id="UP000242287"/>
    </source>
</evidence>
<evidence type="ECO:0000313" key="1">
    <source>
        <dbReference type="EMBL" id="PFH50792.1"/>
    </source>
</evidence>
<accession>A0A2A9NSY3</accession>
<feature type="non-terminal residue" evidence="1">
    <location>
        <position position="1"/>
    </location>
</feature>
<proteinExistence type="predicted"/>
<dbReference type="EMBL" id="KZ301997">
    <property type="protein sequence ID" value="PFH50792.1"/>
    <property type="molecule type" value="Genomic_DNA"/>
</dbReference>
<dbReference type="AlphaFoldDB" id="A0A2A9NSY3"/>
<gene>
    <name evidence="1" type="ORF">AMATHDRAFT_144203</name>
</gene>
<dbReference type="Proteomes" id="UP000242287">
    <property type="component" value="Unassembled WGS sequence"/>
</dbReference>
<protein>
    <submittedName>
        <fullName evidence="1">Uncharacterized protein</fullName>
    </submittedName>
</protein>
<dbReference type="STRING" id="703135.A0A2A9NSY3"/>